<dbReference type="EMBL" id="BROH01000005">
    <property type="protein sequence ID" value="GKY88145.1"/>
    <property type="molecule type" value="Genomic_DNA"/>
</dbReference>
<feature type="transmembrane region" description="Helical" evidence="5">
    <location>
        <begin position="287"/>
        <end position="305"/>
    </location>
</feature>
<comment type="caution">
    <text evidence="7">The sequence shown here is derived from an EMBL/GenBank/DDBJ whole genome shotgun (WGS) entry which is preliminary data.</text>
</comment>
<dbReference type="Pfam" id="PF04932">
    <property type="entry name" value="Wzy_C"/>
    <property type="match status" value="1"/>
</dbReference>
<protein>
    <recommendedName>
        <fullName evidence="6">O-antigen ligase-related domain-containing protein</fullName>
    </recommendedName>
</protein>
<reference evidence="7" key="1">
    <citation type="journal article" date="2023" name="Int. J. Syst. Evol. Microbiol.">
        <title>Sinisalibacter aestuarii sp. nov., isolated from estuarine sediment of the Arakawa River.</title>
        <authorList>
            <person name="Arafat S.T."/>
            <person name="Hirano S."/>
            <person name="Sato A."/>
            <person name="Takeuchi K."/>
            <person name="Yasuda T."/>
            <person name="Terahara T."/>
            <person name="Hamada M."/>
            <person name="Kobayashi T."/>
        </authorList>
    </citation>
    <scope>NUCLEOTIDE SEQUENCE</scope>
    <source>
        <strain evidence="7">B-399</strain>
    </source>
</reference>
<feature type="transmembrane region" description="Helical" evidence="5">
    <location>
        <begin position="538"/>
        <end position="556"/>
    </location>
</feature>
<dbReference type="Proteomes" id="UP001144205">
    <property type="component" value="Unassembled WGS sequence"/>
</dbReference>
<feature type="transmembrane region" description="Helical" evidence="5">
    <location>
        <begin position="141"/>
        <end position="158"/>
    </location>
</feature>
<feature type="transmembrane region" description="Helical" evidence="5">
    <location>
        <begin position="456"/>
        <end position="473"/>
    </location>
</feature>
<evidence type="ECO:0000256" key="3">
    <source>
        <dbReference type="ARBA" id="ARBA00022989"/>
    </source>
</evidence>
<keyword evidence="8" id="KW-1185">Reference proteome</keyword>
<sequence>MQTQSEGSHEWRLIAVTASATLAAGIASALGLAIPTLLAILAIGSAVALTALPHLSVALIVFLTFTNASMVVAETFAFNNLTETLLLLAIAIALLDFRKRRRLPAMLPYIAFGMTIYVVSLAMTAFYAYDPGSAYDEAILALKRVLLVVALSAIIPDVKRFRWAILGLIAGATFLGFLTVVQSVLGIQDQDFLGFAQVTHAEIADQIDSWRYVGPVNDPNYYAQLLLLGLPVALTAIVASRSFLWRAIFFAAAGFILGAMLLTVSRGAIVALLVVLVVAFRSQRKRLLLAGIAMLLVGSVAINFVPDVVVNRFSGVYKDVSSVISGNGFVADKAIAGRLAEMEVAVRLFFEHPLLGIGYNNYDGLYQDVARVNSLMSRGQAREAHSLYLEILSERGLVGFFFFVSLISLAIWSAGAGARIMLAGGHRMEASLSNALILSITAYLATSFFLHEAFSSSFWVLIALAVTAPQAALSPMTLRPQDRAAQATALKKDDVQFQAPRAEKQKLKNGTQIVTSRPAANTRSSSSPFDIVATFRRYLFVILGAAVLTGGMGAIAPMNSEQRYAADGSLLFRFEREYFPQNVARTEYQGEPIRTLVDGAIQTEMEILGSRDVVKGAILRSGYMEDGDLLTERMPAFIKALSLRRVEGTQLVRVSFEDTSPDTAVRAISALFNSYLDRRAKLFETRPEEVLRDVTDETRSDLATLRGDLARVERQIGVMNAAALGAAAPAADEGIDTLSEVTRLTIQQEALLTEIQLAEGRYEMLSGLLSEEELANRVEEARGPAIKVLEAPEADPAPIGLPPIAYGIISGLMGLVLAAFIAIWVDWSRATRAQRERETTS</sequence>
<comment type="subcellular location">
    <subcellularLocation>
        <location evidence="1">Membrane</location>
        <topology evidence="1">Multi-pass membrane protein</topology>
    </subcellularLocation>
</comment>
<feature type="transmembrane region" description="Helical" evidence="5">
    <location>
        <begin position="40"/>
        <end position="65"/>
    </location>
</feature>
<dbReference type="InterPro" id="IPR007016">
    <property type="entry name" value="O-antigen_ligase-rel_domated"/>
</dbReference>
<feature type="transmembrane region" description="Helical" evidence="5">
    <location>
        <begin position="12"/>
        <end position="33"/>
    </location>
</feature>
<evidence type="ECO:0000313" key="8">
    <source>
        <dbReference type="Proteomes" id="UP001144205"/>
    </source>
</evidence>
<dbReference type="RefSeq" id="WP_281842190.1">
    <property type="nucleotide sequence ID" value="NZ_BROH01000005.1"/>
</dbReference>
<name>A0ABQ5LT27_9RHOB</name>
<feature type="transmembrane region" description="Helical" evidence="5">
    <location>
        <begin position="397"/>
        <end position="418"/>
    </location>
</feature>
<evidence type="ECO:0000313" key="7">
    <source>
        <dbReference type="EMBL" id="GKY88145.1"/>
    </source>
</evidence>
<evidence type="ECO:0000256" key="1">
    <source>
        <dbReference type="ARBA" id="ARBA00004141"/>
    </source>
</evidence>
<feature type="transmembrane region" description="Helical" evidence="5">
    <location>
        <begin position="77"/>
        <end position="97"/>
    </location>
</feature>
<evidence type="ECO:0000259" key="6">
    <source>
        <dbReference type="Pfam" id="PF04932"/>
    </source>
</evidence>
<evidence type="ECO:0000256" key="2">
    <source>
        <dbReference type="ARBA" id="ARBA00022692"/>
    </source>
</evidence>
<keyword evidence="3 5" id="KW-1133">Transmembrane helix</keyword>
<feature type="transmembrane region" description="Helical" evidence="5">
    <location>
        <begin position="109"/>
        <end position="129"/>
    </location>
</feature>
<feature type="transmembrane region" description="Helical" evidence="5">
    <location>
        <begin position="165"/>
        <end position="185"/>
    </location>
</feature>
<organism evidence="7 8">
    <name type="scientific">Sinisalibacter aestuarii</name>
    <dbReference type="NCBI Taxonomy" id="2949426"/>
    <lineage>
        <taxon>Bacteria</taxon>
        <taxon>Pseudomonadati</taxon>
        <taxon>Pseudomonadota</taxon>
        <taxon>Alphaproteobacteria</taxon>
        <taxon>Rhodobacterales</taxon>
        <taxon>Roseobacteraceae</taxon>
        <taxon>Sinisalibacter</taxon>
    </lineage>
</organism>
<feature type="domain" description="O-antigen ligase-related" evidence="6">
    <location>
        <begin position="252"/>
        <end position="404"/>
    </location>
</feature>
<feature type="transmembrane region" description="Helical" evidence="5">
    <location>
        <begin position="247"/>
        <end position="280"/>
    </location>
</feature>
<dbReference type="PANTHER" id="PTHR37422">
    <property type="entry name" value="TEICHURONIC ACID BIOSYNTHESIS PROTEIN TUAE"/>
    <property type="match status" value="1"/>
</dbReference>
<keyword evidence="4 5" id="KW-0472">Membrane</keyword>
<keyword evidence="2 5" id="KW-0812">Transmembrane</keyword>
<accession>A0ABQ5LT27</accession>
<dbReference type="PANTHER" id="PTHR37422:SF13">
    <property type="entry name" value="LIPOPOLYSACCHARIDE BIOSYNTHESIS PROTEIN PA4999-RELATED"/>
    <property type="match status" value="1"/>
</dbReference>
<gene>
    <name evidence="7" type="ORF">STA1M1_20140</name>
</gene>
<dbReference type="InterPro" id="IPR051533">
    <property type="entry name" value="WaaL-like"/>
</dbReference>
<feature type="transmembrane region" description="Helical" evidence="5">
    <location>
        <begin position="430"/>
        <end position="450"/>
    </location>
</feature>
<evidence type="ECO:0000256" key="4">
    <source>
        <dbReference type="ARBA" id="ARBA00023136"/>
    </source>
</evidence>
<feature type="transmembrane region" description="Helical" evidence="5">
    <location>
        <begin position="804"/>
        <end position="825"/>
    </location>
</feature>
<evidence type="ECO:0000256" key="5">
    <source>
        <dbReference type="SAM" id="Phobius"/>
    </source>
</evidence>
<proteinExistence type="predicted"/>